<evidence type="ECO:0000256" key="8">
    <source>
        <dbReference type="PROSITE-ProRule" id="PRU01360"/>
    </source>
</evidence>
<dbReference type="InterPro" id="IPR037066">
    <property type="entry name" value="Plug_dom_sf"/>
</dbReference>
<keyword evidence="10" id="KW-0675">Receptor</keyword>
<dbReference type="InterPro" id="IPR008969">
    <property type="entry name" value="CarboxyPept-like_regulatory"/>
</dbReference>
<comment type="caution">
    <text evidence="10">The sequence shown here is derived from an EMBL/GenBank/DDBJ whole genome shotgun (WGS) entry which is preliminary data.</text>
</comment>
<dbReference type="GO" id="GO:0044718">
    <property type="term" value="P:siderophore transmembrane transport"/>
    <property type="evidence" value="ECO:0007669"/>
    <property type="project" value="TreeGrafter"/>
</dbReference>
<sequence>MRTIQLLFFFLFSTVIWSQYSIDGIITDENGLPLKGAHVHIANKTTSTLPNGAFLLEKIPTGKQRLYISFIGYQPIDTVIVVSQNLTLNYQMVLDITKLNEIALFQLRKNSSVSVVEEQIAKATIEQYSNQTLGDALKEVAGVSILKTGSTIVKPVINGLHSSRIPIINNNVRMEDQQWGTEHAPNFDVNSAGKITVIKGASALQYGGDAIGGLVLIESEVVKKDTLFGRTIANFASNGRGGSISSSIHKGNRLGWSWNVVGTLKHLGDRETPDYMLSNTGNREQNFSGSTQYNAENYSIGGMYSFYNAQIGILKAAHIGNVTDLYNAITTQQPFVVDPFTYSIDNPKQEVQHHLGKVNFKKWLSESATLDMQYAFQFNNRLEYDVRRNSENKKASLDLQLATHTLLVDYKKTFDHWQLKTGANLGYQNNFANPQTGVRPLIPSYQKIDLGTYAIGTYNIDNSMVLEGGLRYDFSTIEATKYYLKSRWEERGYDDEFSHFIVGEEGNQWLTKPKFDYHNLTGNLGFRKQFHHELEWYSNVSLASRNPNPSELFSDGLHHSTGQVELGDLRLEREQSFKFSNTLKKDWKKTNLSVTPFINRIANFIYLQPIGFETTIRGAFPVWEFKQTEALLTGIDVNFNWDVTQAFSYKSNFAYVNGENLTENQPLIDMPPVTWNQKLVYSNPKWYDFTASLQSELVFRQTRFPDYNFETNIVVNNELEPVIVDISSSPAGYHLLHLYGEMTFNLGKNNKITTALFIQNLTNTAYRDYLNRQRFYADEMGRNIQLQIKYNF</sequence>
<dbReference type="OrthoDB" id="9795928at2"/>
<evidence type="ECO:0000259" key="9">
    <source>
        <dbReference type="Pfam" id="PF07715"/>
    </source>
</evidence>
<name>A0A365NYS4_9FLAO</name>
<dbReference type="InterPro" id="IPR036942">
    <property type="entry name" value="Beta-barrel_TonB_sf"/>
</dbReference>
<dbReference type="RefSeq" id="WP_113989938.1">
    <property type="nucleotide sequence ID" value="NZ_QLST01000020.1"/>
</dbReference>
<dbReference type="Gene3D" id="2.40.170.20">
    <property type="entry name" value="TonB-dependent receptor, beta-barrel domain"/>
    <property type="match status" value="1"/>
</dbReference>
<accession>A0A365NYS4</accession>
<dbReference type="EMBL" id="QLST01000020">
    <property type="protein sequence ID" value="RBA27415.1"/>
    <property type="molecule type" value="Genomic_DNA"/>
</dbReference>
<dbReference type="Pfam" id="PF07715">
    <property type="entry name" value="Plug"/>
    <property type="match status" value="1"/>
</dbReference>
<dbReference type="InterPro" id="IPR039426">
    <property type="entry name" value="TonB-dep_rcpt-like"/>
</dbReference>
<keyword evidence="3 8" id="KW-1134">Transmembrane beta strand</keyword>
<evidence type="ECO:0000256" key="5">
    <source>
        <dbReference type="ARBA" id="ARBA00022729"/>
    </source>
</evidence>
<dbReference type="PANTHER" id="PTHR30069">
    <property type="entry name" value="TONB-DEPENDENT OUTER MEMBRANE RECEPTOR"/>
    <property type="match status" value="1"/>
</dbReference>
<evidence type="ECO:0000256" key="3">
    <source>
        <dbReference type="ARBA" id="ARBA00022452"/>
    </source>
</evidence>
<gene>
    <name evidence="10" type="ORF">DPN68_12260</name>
</gene>
<evidence type="ECO:0000256" key="2">
    <source>
        <dbReference type="ARBA" id="ARBA00022448"/>
    </source>
</evidence>
<keyword evidence="5" id="KW-0732">Signal</keyword>
<protein>
    <submittedName>
        <fullName evidence="10">TonB-dependent receptor</fullName>
    </submittedName>
</protein>
<organism evidence="10 11">
    <name type="scientific">Flavobacterium tibetense</name>
    <dbReference type="NCBI Taxonomy" id="2233533"/>
    <lineage>
        <taxon>Bacteria</taxon>
        <taxon>Pseudomonadati</taxon>
        <taxon>Bacteroidota</taxon>
        <taxon>Flavobacteriia</taxon>
        <taxon>Flavobacteriales</taxon>
        <taxon>Flavobacteriaceae</taxon>
        <taxon>Flavobacterium</taxon>
    </lineage>
</organism>
<dbReference type="GO" id="GO:0009279">
    <property type="term" value="C:cell outer membrane"/>
    <property type="evidence" value="ECO:0007669"/>
    <property type="project" value="UniProtKB-SubCell"/>
</dbReference>
<keyword evidence="2 8" id="KW-0813">Transport</keyword>
<dbReference type="GO" id="GO:0015344">
    <property type="term" value="F:siderophore uptake transmembrane transporter activity"/>
    <property type="evidence" value="ECO:0007669"/>
    <property type="project" value="TreeGrafter"/>
</dbReference>
<evidence type="ECO:0000256" key="4">
    <source>
        <dbReference type="ARBA" id="ARBA00022692"/>
    </source>
</evidence>
<keyword evidence="7 8" id="KW-0998">Cell outer membrane</keyword>
<dbReference type="SUPFAM" id="SSF49464">
    <property type="entry name" value="Carboxypeptidase regulatory domain-like"/>
    <property type="match status" value="1"/>
</dbReference>
<evidence type="ECO:0000313" key="11">
    <source>
        <dbReference type="Proteomes" id="UP000253319"/>
    </source>
</evidence>
<evidence type="ECO:0000256" key="1">
    <source>
        <dbReference type="ARBA" id="ARBA00004571"/>
    </source>
</evidence>
<proteinExistence type="inferred from homology"/>
<dbReference type="PANTHER" id="PTHR30069:SF29">
    <property type="entry name" value="HEMOGLOBIN AND HEMOGLOBIN-HAPTOGLOBIN-BINDING PROTEIN 1-RELATED"/>
    <property type="match status" value="1"/>
</dbReference>
<comment type="similarity">
    <text evidence="8">Belongs to the TonB-dependent receptor family.</text>
</comment>
<keyword evidence="4 8" id="KW-0812">Transmembrane</keyword>
<feature type="domain" description="TonB-dependent receptor plug" evidence="9">
    <location>
        <begin position="113"/>
        <end position="213"/>
    </location>
</feature>
<dbReference type="InterPro" id="IPR012910">
    <property type="entry name" value="Plug_dom"/>
</dbReference>
<dbReference type="PROSITE" id="PS52016">
    <property type="entry name" value="TONB_DEPENDENT_REC_3"/>
    <property type="match status" value="1"/>
</dbReference>
<keyword evidence="11" id="KW-1185">Reference proteome</keyword>
<dbReference type="AlphaFoldDB" id="A0A365NYS4"/>
<evidence type="ECO:0000256" key="6">
    <source>
        <dbReference type="ARBA" id="ARBA00023136"/>
    </source>
</evidence>
<dbReference type="Gene3D" id="2.60.40.1120">
    <property type="entry name" value="Carboxypeptidase-like, regulatory domain"/>
    <property type="match status" value="1"/>
</dbReference>
<dbReference type="Gene3D" id="2.170.130.10">
    <property type="entry name" value="TonB-dependent receptor, plug domain"/>
    <property type="match status" value="1"/>
</dbReference>
<evidence type="ECO:0000256" key="7">
    <source>
        <dbReference type="ARBA" id="ARBA00023237"/>
    </source>
</evidence>
<dbReference type="SUPFAM" id="SSF56935">
    <property type="entry name" value="Porins"/>
    <property type="match status" value="1"/>
</dbReference>
<dbReference type="Proteomes" id="UP000253319">
    <property type="component" value="Unassembled WGS sequence"/>
</dbReference>
<evidence type="ECO:0000313" key="10">
    <source>
        <dbReference type="EMBL" id="RBA27415.1"/>
    </source>
</evidence>
<comment type="subcellular location">
    <subcellularLocation>
        <location evidence="1 8">Cell outer membrane</location>
        <topology evidence="1 8">Multi-pass membrane protein</topology>
    </subcellularLocation>
</comment>
<dbReference type="Pfam" id="PF13715">
    <property type="entry name" value="CarbopepD_reg_2"/>
    <property type="match status" value="1"/>
</dbReference>
<keyword evidence="6 8" id="KW-0472">Membrane</keyword>
<reference evidence="10 11" key="1">
    <citation type="submission" date="2018-06" db="EMBL/GenBank/DDBJ databases">
        <title>Flavobacterium tibetense sp. nov., isolated from a wetland YonghuCo on Tibetan Plateau.</title>
        <authorList>
            <person name="Xing P."/>
            <person name="Phurbu D."/>
            <person name="Lu H."/>
        </authorList>
    </citation>
    <scope>NUCLEOTIDE SEQUENCE [LARGE SCALE GENOMIC DNA]</scope>
    <source>
        <strain evidence="10 11">YH5</strain>
    </source>
</reference>